<dbReference type="DNASU" id="3610066"/>
<evidence type="ECO:0000313" key="2">
    <source>
        <dbReference type="EMBL" id="AAZ61007.1"/>
    </source>
</evidence>
<dbReference type="CDD" id="cd12108">
    <property type="entry name" value="Hr-like"/>
    <property type="match status" value="1"/>
</dbReference>
<reference evidence="2" key="1">
    <citation type="submission" date="2005-08" db="EMBL/GenBank/DDBJ databases">
        <title>Complete sequence of Chromosome1 of Ralstonia eutropha JMP134.</title>
        <authorList>
            <person name="Copeland A."/>
            <person name="Lucas S."/>
            <person name="Lapidus A."/>
            <person name="Barry K."/>
            <person name="Detter J.C."/>
            <person name="Glavina T."/>
            <person name="Hammon N."/>
            <person name="Israni S."/>
            <person name="Pitluck S."/>
            <person name="Goltsman E."/>
            <person name="Martinez M."/>
            <person name="Schmutz J."/>
            <person name="Larimer F."/>
            <person name="Land M."/>
            <person name="Lykidis A."/>
            <person name="Richardson P."/>
        </authorList>
    </citation>
    <scope>NUCLEOTIDE SEQUENCE</scope>
    <source>
        <strain evidence="2">JMP134</strain>
    </source>
</reference>
<dbReference type="EMBL" id="CP000090">
    <property type="protein sequence ID" value="AAZ61007.1"/>
    <property type="molecule type" value="Genomic_DNA"/>
</dbReference>
<dbReference type="InterPro" id="IPR012312">
    <property type="entry name" value="Hemerythrin-like"/>
</dbReference>
<dbReference type="PANTHER" id="PTHR39966">
    <property type="entry name" value="BLL2471 PROTEIN-RELATED"/>
    <property type="match status" value="1"/>
</dbReference>
<dbReference type="STRING" id="264198.Reut_A1641"/>
<dbReference type="Pfam" id="PF01814">
    <property type="entry name" value="Hemerythrin"/>
    <property type="match status" value="1"/>
</dbReference>
<dbReference type="KEGG" id="reu:Reut_A1641"/>
<name>Q471C6_CUPPJ</name>
<dbReference type="AlphaFoldDB" id="Q471C6"/>
<sequence length="268" mass="30055">MEGWQRLIPHFPSGSIANCARHLKGALQKESAMTTKRRDFMETCMVGCGLVLAESFLSNGLAATQEKKVTANEDLMREHGVLRRALLVYGAAADRLMQQPASLPAHALARTARLFRTFGEDYHERRLEEKIIFPAIRKLEGPVSRYADVLQQQHDRGRDLTDYVLRVAQGGNVAGSNAAPLAAALREFNLMYAHHAAREDTVVFTAWKNSLSQKNYEEAGEEFEKIEKQVFGHDGFDYASKEIASIEDEMGLSDIGRFTMNKPPENKK</sequence>
<dbReference type="GO" id="GO:0005886">
    <property type="term" value="C:plasma membrane"/>
    <property type="evidence" value="ECO:0007669"/>
    <property type="project" value="TreeGrafter"/>
</dbReference>
<feature type="domain" description="Hemerythrin-like" evidence="1">
    <location>
        <begin position="71"/>
        <end position="206"/>
    </location>
</feature>
<evidence type="ECO:0000259" key="1">
    <source>
        <dbReference type="Pfam" id="PF01814"/>
    </source>
</evidence>
<protein>
    <recommendedName>
        <fullName evidence="1">Hemerythrin-like domain-containing protein</fullName>
    </recommendedName>
</protein>
<organism evidence="2">
    <name type="scientific">Cupriavidus pinatubonensis (strain JMP 134 / LMG 1197)</name>
    <name type="common">Cupriavidus necator (strain JMP 134)</name>
    <dbReference type="NCBI Taxonomy" id="264198"/>
    <lineage>
        <taxon>Bacteria</taxon>
        <taxon>Pseudomonadati</taxon>
        <taxon>Pseudomonadota</taxon>
        <taxon>Betaproteobacteria</taxon>
        <taxon>Burkholderiales</taxon>
        <taxon>Burkholderiaceae</taxon>
        <taxon>Cupriavidus</taxon>
    </lineage>
</organism>
<dbReference type="PANTHER" id="PTHR39966:SF1">
    <property type="entry name" value="HEMERYTHRIN-LIKE DOMAIN-CONTAINING PROTEIN"/>
    <property type="match status" value="1"/>
</dbReference>
<accession>Q471C6</accession>
<dbReference type="SMR" id="Q471C6"/>
<dbReference type="OrthoDB" id="2083283at2"/>
<gene>
    <name evidence="2" type="ordered locus">Reut_A1641</name>
</gene>
<dbReference type="HOGENOM" id="CLU_094544_0_0_4"/>
<dbReference type="eggNOG" id="COG3945">
    <property type="taxonomic scope" value="Bacteria"/>
</dbReference>
<dbReference type="Gene3D" id="1.20.120.520">
    <property type="entry name" value="nmb1532 protein domain like"/>
    <property type="match status" value="1"/>
</dbReference>
<proteinExistence type="predicted"/>